<evidence type="ECO:0000313" key="2">
    <source>
        <dbReference type="Proteomes" id="UP000328092"/>
    </source>
</evidence>
<dbReference type="EMBL" id="CAADFC020000033">
    <property type="protein sequence ID" value="VIO79905.1"/>
    <property type="molecule type" value="Genomic_DNA"/>
</dbReference>
<dbReference type="AlphaFoldDB" id="A0A508TZ79"/>
<gene>
    <name evidence="1" type="ORF">CI1B_82390</name>
</gene>
<comment type="caution">
    <text evidence="1">The sequence shown here is derived from an EMBL/GenBank/DDBJ whole genome shotgun (WGS) entry which is preliminary data.</text>
</comment>
<name>A0A508TZ79_9BRAD</name>
<protein>
    <submittedName>
        <fullName evidence="1">Uncharacterized protein</fullName>
    </submittedName>
</protein>
<evidence type="ECO:0000313" key="1">
    <source>
        <dbReference type="EMBL" id="VIO79905.1"/>
    </source>
</evidence>
<reference evidence="1" key="1">
    <citation type="submission" date="2019-02" db="EMBL/GenBank/DDBJ databases">
        <authorList>
            <person name="Pothier F.J."/>
        </authorList>
    </citation>
    <scope>NUCLEOTIDE SEQUENCE</scope>
    <source>
        <strain evidence="1">CI-1B</strain>
    </source>
</reference>
<keyword evidence="2" id="KW-1185">Reference proteome</keyword>
<dbReference type="Proteomes" id="UP000328092">
    <property type="component" value="Unassembled WGS sequence"/>
</dbReference>
<proteinExistence type="predicted"/>
<organism evidence="1 2">
    <name type="scientific">Bradyrhizobium ivorense</name>
    <dbReference type="NCBI Taxonomy" id="2511166"/>
    <lineage>
        <taxon>Bacteria</taxon>
        <taxon>Pseudomonadati</taxon>
        <taxon>Pseudomonadota</taxon>
        <taxon>Alphaproteobacteria</taxon>
        <taxon>Hyphomicrobiales</taxon>
        <taxon>Nitrobacteraceae</taxon>
        <taxon>Bradyrhizobium</taxon>
    </lineage>
</organism>
<sequence length="65" mass="6970">MGSLPPCGGGLGRGVPHDALFQHARTSARKRMINYSPAPCSIAAPNERSTISAAFTFCRIRPQRS</sequence>
<accession>A0A508TZ79</accession>